<dbReference type="GO" id="GO:0004806">
    <property type="term" value="F:triacylglycerol lipase activity"/>
    <property type="evidence" value="ECO:0007669"/>
    <property type="project" value="TreeGrafter"/>
</dbReference>
<name>A0A6A6X8C8_9PLEO</name>
<dbReference type="OrthoDB" id="2102561at2759"/>
<accession>A0A6A6X8C8</accession>
<dbReference type="PRINTS" id="PR00080">
    <property type="entry name" value="SDRFAMILY"/>
</dbReference>
<dbReference type="PANTHER" id="PTHR44169:SF6">
    <property type="entry name" value="NADPH-DEPENDENT 1-ACYLDIHYDROXYACETONE PHOSPHATE REDUCTASE"/>
    <property type="match status" value="1"/>
</dbReference>
<dbReference type="GO" id="GO:0000140">
    <property type="term" value="F:acylglycerone-phosphate reductase (NADP+) activity"/>
    <property type="evidence" value="ECO:0007669"/>
    <property type="project" value="TreeGrafter"/>
</dbReference>
<keyword evidence="2" id="KW-0560">Oxidoreductase</keyword>
<dbReference type="Pfam" id="PF00106">
    <property type="entry name" value="adh_short"/>
    <property type="match status" value="1"/>
</dbReference>
<reference evidence="4" key="1">
    <citation type="journal article" date="2020" name="Stud. Mycol.">
        <title>101 Dothideomycetes genomes: a test case for predicting lifestyles and emergence of pathogens.</title>
        <authorList>
            <person name="Haridas S."/>
            <person name="Albert R."/>
            <person name="Binder M."/>
            <person name="Bloem J."/>
            <person name="Labutti K."/>
            <person name="Salamov A."/>
            <person name="Andreopoulos B."/>
            <person name="Baker S."/>
            <person name="Barry K."/>
            <person name="Bills G."/>
            <person name="Bluhm B."/>
            <person name="Cannon C."/>
            <person name="Castanera R."/>
            <person name="Culley D."/>
            <person name="Daum C."/>
            <person name="Ezra D."/>
            <person name="Gonzalez J."/>
            <person name="Henrissat B."/>
            <person name="Kuo A."/>
            <person name="Liang C."/>
            <person name="Lipzen A."/>
            <person name="Lutzoni F."/>
            <person name="Magnuson J."/>
            <person name="Mondo S."/>
            <person name="Nolan M."/>
            <person name="Ohm R."/>
            <person name="Pangilinan J."/>
            <person name="Park H.-J."/>
            <person name="Ramirez L."/>
            <person name="Alfaro M."/>
            <person name="Sun H."/>
            <person name="Tritt A."/>
            <person name="Yoshinaga Y."/>
            <person name="Zwiers L.-H."/>
            <person name="Turgeon B."/>
            <person name="Goodwin S."/>
            <person name="Spatafora J."/>
            <person name="Crous P."/>
            <person name="Grigoriev I."/>
        </authorList>
    </citation>
    <scope>NUCLEOTIDE SEQUENCE</scope>
    <source>
        <strain evidence="4">CBS 109.77</strain>
    </source>
</reference>
<dbReference type="GO" id="GO:0019433">
    <property type="term" value="P:triglyceride catabolic process"/>
    <property type="evidence" value="ECO:0007669"/>
    <property type="project" value="TreeGrafter"/>
</dbReference>
<sequence>MAPPRPKSVLITGCSNGGIGHALALEFHARGLVVFASTRNPTKMSALSSLQLPNMHFVTLDVTDAVSVAAAAKTVTAKTGGKLDYLVNNSGCGYTMPGIDVDVEEAKKMFDVNFWGVVRMVGAFAPALAASKGCVVNIGSGAGMLGLPYMSIYNASKAALHLFDDTLRLEVAPLGIRVLTVVTGAVSTAFGENSPMPELPPESKYQGVKSNIEAVASTTTGMTKTKVEKYAKKVVDDVLGGATGKTYRGASASLAWFVAAWVPGWIMDRMLVNGSGLEQM</sequence>
<dbReference type="GO" id="GO:0006654">
    <property type="term" value="P:phosphatidic acid biosynthetic process"/>
    <property type="evidence" value="ECO:0007669"/>
    <property type="project" value="TreeGrafter"/>
</dbReference>
<dbReference type="PANTHER" id="PTHR44169">
    <property type="entry name" value="NADPH-DEPENDENT 1-ACYLDIHYDROXYACETONE PHOSPHATE REDUCTASE"/>
    <property type="match status" value="1"/>
</dbReference>
<keyword evidence="5" id="KW-1185">Reference proteome</keyword>
<dbReference type="GO" id="GO:0005783">
    <property type="term" value="C:endoplasmic reticulum"/>
    <property type="evidence" value="ECO:0007669"/>
    <property type="project" value="TreeGrafter"/>
</dbReference>
<evidence type="ECO:0000256" key="1">
    <source>
        <dbReference type="ARBA" id="ARBA00006484"/>
    </source>
</evidence>
<evidence type="ECO:0000256" key="3">
    <source>
        <dbReference type="RuleBase" id="RU000363"/>
    </source>
</evidence>
<comment type="similarity">
    <text evidence="1 3">Belongs to the short-chain dehydrogenases/reductases (SDR) family.</text>
</comment>
<dbReference type="InterPro" id="IPR002347">
    <property type="entry name" value="SDR_fam"/>
</dbReference>
<evidence type="ECO:0000313" key="4">
    <source>
        <dbReference type="EMBL" id="KAF2792612.1"/>
    </source>
</evidence>
<organism evidence="4 5">
    <name type="scientific">Melanomma pulvis-pyrius CBS 109.77</name>
    <dbReference type="NCBI Taxonomy" id="1314802"/>
    <lineage>
        <taxon>Eukaryota</taxon>
        <taxon>Fungi</taxon>
        <taxon>Dikarya</taxon>
        <taxon>Ascomycota</taxon>
        <taxon>Pezizomycotina</taxon>
        <taxon>Dothideomycetes</taxon>
        <taxon>Pleosporomycetidae</taxon>
        <taxon>Pleosporales</taxon>
        <taxon>Melanommataceae</taxon>
        <taxon>Melanomma</taxon>
    </lineage>
</organism>
<evidence type="ECO:0000313" key="5">
    <source>
        <dbReference type="Proteomes" id="UP000799757"/>
    </source>
</evidence>
<dbReference type="InterPro" id="IPR036291">
    <property type="entry name" value="NAD(P)-bd_dom_sf"/>
</dbReference>
<dbReference type="Proteomes" id="UP000799757">
    <property type="component" value="Unassembled WGS sequence"/>
</dbReference>
<dbReference type="EMBL" id="MU001962">
    <property type="protein sequence ID" value="KAF2792612.1"/>
    <property type="molecule type" value="Genomic_DNA"/>
</dbReference>
<proteinExistence type="inferred from homology"/>
<dbReference type="PRINTS" id="PR00081">
    <property type="entry name" value="GDHRDH"/>
</dbReference>
<dbReference type="SUPFAM" id="SSF51735">
    <property type="entry name" value="NAD(P)-binding Rossmann-fold domains"/>
    <property type="match status" value="1"/>
</dbReference>
<dbReference type="Gene3D" id="3.40.50.720">
    <property type="entry name" value="NAD(P)-binding Rossmann-like Domain"/>
    <property type="match status" value="1"/>
</dbReference>
<protein>
    <submittedName>
        <fullName evidence="4">NAD(P)-binding protein</fullName>
    </submittedName>
</protein>
<dbReference type="AlphaFoldDB" id="A0A6A6X8C8"/>
<evidence type="ECO:0000256" key="2">
    <source>
        <dbReference type="ARBA" id="ARBA00023002"/>
    </source>
</evidence>
<gene>
    <name evidence="4" type="ORF">K505DRAFT_307355</name>
</gene>
<dbReference type="GO" id="GO:0005811">
    <property type="term" value="C:lipid droplet"/>
    <property type="evidence" value="ECO:0007669"/>
    <property type="project" value="TreeGrafter"/>
</dbReference>